<dbReference type="Pfam" id="PF04066">
    <property type="entry name" value="MrpF_PhaF"/>
    <property type="match status" value="1"/>
</dbReference>
<evidence type="ECO:0000256" key="1">
    <source>
        <dbReference type="ARBA" id="ARBA00004651"/>
    </source>
</evidence>
<keyword evidence="3" id="KW-0813">Transport</keyword>
<keyword evidence="6 8" id="KW-1133">Transmembrane helix</keyword>
<sequence length="87" mass="9636">MTFLETTLLIIAIYIVLVLIRVILGPTIWDRLLGLNTISAKIIMSIVLLALITDQSYLMDVALVYALLGFIGTVLIARFIEKKGDLS</sequence>
<evidence type="ECO:0000256" key="8">
    <source>
        <dbReference type="SAM" id="Phobius"/>
    </source>
</evidence>
<keyword evidence="5 8" id="KW-0812">Transmembrane</keyword>
<feature type="transmembrane region" description="Helical" evidence="8">
    <location>
        <begin position="58"/>
        <end position="80"/>
    </location>
</feature>
<dbReference type="Proteomes" id="UP000176244">
    <property type="component" value="Unassembled WGS sequence"/>
</dbReference>
<dbReference type="InterPro" id="IPR007208">
    <property type="entry name" value="MrpF/PhaF-like"/>
</dbReference>
<dbReference type="AlphaFoldDB" id="A0A1F2PGN8"/>
<dbReference type="RefSeq" id="WP_070371267.1">
    <property type="nucleotide sequence ID" value="NZ_CABIIK010000023.1"/>
</dbReference>
<comment type="subcellular location">
    <subcellularLocation>
        <location evidence="1">Cell membrane</location>
        <topology evidence="1">Multi-pass membrane protein</topology>
    </subcellularLocation>
</comment>
<gene>
    <name evidence="9" type="primary">mnhF1</name>
    <name evidence="9" type="ORF">ACWI_19620</name>
    <name evidence="10" type="ORF">FXB42_10050</name>
    <name evidence="11" type="ORF">LNN31_06305</name>
</gene>
<dbReference type="Proteomes" id="UP000322619">
    <property type="component" value="Unassembled WGS sequence"/>
</dbReference>
<evidence type="ECO:0000256" key="5">
    <source>
        <dbReference type="ARBA" id="ARBA00022692"/>
    </source>
</evidence>
<evidence type="ECO:0000256" key="4">
    <source>
        <dbReference type="ARBA" id="ARBA00022475"/>
    </source>
</evidence>
<evidence type="ECO:0000256" key="2">
    <source>
        <dbReference type="ARBA" id="ARBA00009212"/>
    </source>
</evidence>
<reference evidence="11" key="3">
    <citation type="submission" date="2021-11" db="EMBL/GenBank/DDBJ databases">
        <title>Isoprene-degrading acetogen.</title>
        <authorList>
            <person name="Yang Y."/>
            <person name="Jin H."/>
            <person name="Yan J."/>
        </authorList>
    </citation>
    <scope>NUCLEOTIDE SEQUENCE</scope>
    <source>
        <strain evidence="11">Berkeley</strain>
    </source>
</reference>
<evidence type="ECO:0000256" key="7">
    <source>
        <dbReference type="ARBA" id="ARBA00023136"/>
    </source>
</evidence>
<evidence type="ECO:0000313" key="12">
    <source>
        <dbReference type="Proteomes" id="UP000176244"/>
    </source>
</evidence>
<feature type="transmembrane region" description="Helical" evidence="8">
    <location>
        <begin position="6"/>
        <end position="24"/>
    </location>
</feature>
<evidence type="ECO:0000256" key="3">
    <source>
        <dbReference type="ARBA" id="ARBA00022448"/>
    </source>
</evidence>
<reference evidence="9 12" key="1">
    <citation type="submission" date="2015-09" db="EMBL/GenBank/DDBJ databases">
        <title>Genome sequence of Acetobacterium wieringae DSM 1911.</title>
        <authorList>
            <person name="Poehlein A."/>
            <person name="Bengelsdorf F.R."/>
            <person name="Schiel-Bengelsdorf B."/>
            <person name="Duerre P."/>
            <person name="Daniel R."/>
        </authorList>
    </citation>
    <scope>NUCLEOTIDE SEQUENCE [LARGE SCALE GENOMIC DNA]</scope>
    <source>
        <strain evidence="9 12">DSM 1911</strain>
    </source>
</reference>
<dbReference type="PANTHER" id="PTHR34702">
    <property type="entry name" value="NA(+)/H(+) ANTIPORTER SUBUNIT F1"/>
    <property type="match status" value="1"/>
</dbReference>
<keyword evidence="14" id="KW-1185">Reference proteome</keyword>
<proteinExistence type="inferred from homology"/>
<dbReference type="GO" id="GO:0005886">
    <property type="term" value="C:plasma membrane"/>
    <property type="evidence" value="ECO:0007669"/>
    <property type="project" value="UniProtKB-SubCell"/>
</dbReference>
<feature type="transmembrane region" description="Helical" evidence="8">
    <location>
        <begin position="33"/>
        <end position="52"/>
    </location>
</feature>
<dbReference type="EMBL" id="LKEU01000030">
    <property type="protein sequence ID" value="OFV70483.1"/>
    <property type="molecule type" value="Genomic_DNA"/>
</dbReference>
<keyword evidence="4" id="KW-1003">Cell membrane</keyword>
<protein>
    <submittedName>
        <fullName evidence="11">Monovalent cation/H+ antiporter complex subunit F</fullName>
    </submittedName>
    <submittedName>
        <fullName evidence="9">Na(+)/H(+) antiporter subunit F1</fullName>
    </submittedName>
    <submittedName>
        <fullName evidence="10">pH regulation protein F</fullName>
    </submittedName>
</protein>
<evidence type="ECO:0000313" key="14">
    <source>
        <dbReference type="Proteomes" id="UP001163550"/>
    </source>
</evidence>
<comment type="similarity">
    <text evidence="2">Belongs to the CPA3 antiporters (TC 2.A.63) subunit F family.</text>
</comment>
<accession>A0A1F2PGN8</accession>
<evidence type="ECO:0000313" key="10">
    <source>
        <dbReference type="EMBL" id="TYC84676.1"/>
    </source>
</evidence>
<dbReference type="PANTHER" id="PTHR34702:SF1">
    <property type="entry name" value="NA(+)_H(+) ANTIPORTER SUBUNIT F"/>
    <property type="match status" value="1"/>
</dbReference>
<reference evidence="10 13" key="2">
    <citation type="submission" date="2019-08" db="EMBL/GenBank/DDBJ databases">
        <title>Isolation and enrichment of carboxydotrophic bacteria from anaerobic sludge for the production of bio-based chemicals from syngas.</title>
        <authorList>
            <person name="Antares A.L."/>
            <person name="Moreira J."/>
            <person name="Diender M."/>
            <person name="Parshina S.N."/>
            <person name="Stams A.J.M."/>
            <person name="Alves M."/>
            <person name="Alves J.I."/>
            <person name="Sousa D.Z."/>
        </authorList>
    </citation>
    <scope>NUCLEOTIDE SEQUENCE [LARGE SCALE GENOMIC DNA]</scope>
    <source>
        <strain evidence="10 13">JM</strain>
    </source>
</reference>
<dbReference type="STRING" id="52694.ACWI_19620"/>
<organism evidence="9 12">
    <name type="scientific">Acetobacterium wieringae</name>
    <dbReference type="NCBI Taxonomy" id="52694"/>
    <lineage>
        <taxon>Bacteria</taxon>
        <taxon>Bacillati</taxon>
        <taxon>Bacillota</taxon>
        <taxon>Clostridia</taxon>
        <taxon>Eubacteriales</taxon>
        <taxon>Eubacteriaceae</taxon>
        <taxon>Acetobacterium</taxon>
    </lineage>
</organism>
<evidence type="ECO:0000256" key="6">
    <source>
        <dbReference type="ARBA" id="ARBA00022989"/>
    </source>
</evidence>
<evidence type="ECO:0000313" key="11">
    <source>
        <dbReference type="EMBL" id="UYO64024.1"/>
    </source>
</evidence>
<evidence type="ECO:0000313" key="13">
    <source>
        <dbReference type="Proteomes" id="UP000322619"/>
    </source>
</evidence>
<dbReference type="EMBL" id="VSLA01000024">
    <property type="protein sequence ID" value="TYC84676.1"/>
    <property type="molecule type" value="Genomic_DNA"/>
</dbReference>
<keyword evidence="7 8" id="KW-0472">Membrane</keyword>
<evidence type="ECO:0000313" key="9">
    <source>
        <dbReference type="EMBL" id="OFV70483.1"/>
    </source>
</evidence>
<dbReference type="EMBL" id="CP087994">
    <property type="protein sequence ID" value="UYO64024.1"/>
    <property type="molecule type" value="Genomic_DNA"/>
</dbReference>
<name>A0A1F2PGN8_9FIRM</name>
<dbReference type="OrthoDB" id="9799958at2"/>
<dbReference type="Proteomes" id="UP001163550">
    <property type="component" value="Chromosome"/>
</dbReference>
<dbReference type="GO" id="GO:0015385">
    <property type="term" value="F:sodium:proton antiporter activity"/>
    <property type="evidence" value="ECO:0007669"/>
    <property type="project" value="TreeGrafter"/>
</dbReference>